<evidence type="ECO:0000256" key="12">
    <source>
        <dbReference type="RuleBase" id="RU364091"/>
    </source>
</evidence>
<comment type="caution">
    <text evidence="12">Lacks conserved residue(s) required for the propagation of feature annotation.</text>
</comment>
<comment type="similarity">
    <text evidence="2 12">Belongs to the type III secretion exporter family.</text>
</comment>
<evidence type="ECO:0000313" key="13">
    <source>
        <dbReference type="EMBL" id="MBM7613675.1"/>
    </source>
</evidence>
<keyword evidence="5 12" id="KW-1003">Cell membrane</keyword>
<keyword evidence="11 12" id="KW-1006">Bacterial flagellum protein export</keyword>
<dbReference type="RefSeq" id="WP_204399959.1">
    <property type="nucleotide sequence ID" value="NZ_JAFBEE010000001.1"/>
</dbReference>
<dbReference type="InterPro" id="IPR006135">
    <property type="entry name" value="T3SS_substrate_exporter"/>
</dbReference>
<comment type="caution">
    <text evidence="13">The sequence shown here is derived from an EMBL/GenBank/DDBJ whole genome shotgun (WGS) entry which is preliminary data.</text>
</comment>
<evidence type="ECO:0000256" key="7">
    <source>
        <dbReference type="ARBA" id="ARBA00022795"/>
    </source>
</evidence>
<evidence type="ECO:0000256" key="11">
    <source>
        <dbReference type="ARBA" id="ARBA00023225"/>
    </source>
</evidence>
<evidence type="ECO:0000313" key="14">
    <source>
        <dbReference type="Proteomes" id="UP001314796"/>
    </source>
</evidence>
<keyword evidence="7 12" id="KW-1005">Bacterial flagellum biogenesis</keyword>
<gene>
    <name evidence="12" type="primary">flhB</name>
    <name evidence="13" type="ORF">JOC73_000183</name>
</gene>
<keyword evidence="13" id="KW-0969">Cilium</keyword>
<feature type="transmembrane region" description="Helical" evidence="12">
    <location>
        <begin position="200"/>
        <end position="218"/>
    </location>
</feature>
<keyword evidence="9 12" id="KW-1133">Transmembrane helix</keyword>
<reference evidence="13 14" key="1">
    <citation type="submission" date="2021-01" db="EMBL/GenBank/DDBJ databases">
        <title>Genomic Encyclopedia of Type Strains, Phase IV (KMG-IV): sequencing the most valuable type-strain genomes for metagenomic binning, comparative biology and taxonomic classification.</title>
        <authorList>
            <person name="Goeker M."/>
        </authorList>
    </citation>
    <scope>NUCLEOTIDE SEQUENCE [LARGE SCALE GENOMIC DNA]</scope>
    <source>
        <strain evidence="13 14">DSM 25890</strain>
    </source>
</reference>
<comment type="subcellular location">
    <subcellularLocation>
        <location evidence="1">Cell membrane</location>
        <topology evidence="1">Multi-pass membrane protein</topology>
    </subcellularLocation>
</comment>
<dbReference type="SUPFAM" id="SSF160544">
    <property type="entry name" value="EscU C-terminal domain-like"/>
    <property type="match status" value="1"/>
</dbReference>
<comment type="function">
    <text evidence="12">Required for formation of the rod structure in the basal body of the flagellar apparatus. Together with FliI and FliH, may constitute the export apparatus of flagellin.</text>
</comment>
<keyword evidence="13" id="KW-0282">Flagellum</keyword>
<name>A0ABS2NL65_9FIRM</name>
<keyword evidence="8 12" id="KW-0653">Protein transport</keyword>
<dbReference type="NCBIfam" id="TIGR00328">
    <property type="entry name" value="flhB"/>
    <property type="match status" value="1"/>
</dbReference>
<dbReference type="InterPro" id="IPR006136">
    <property type="entry name" value="FlhB"/>
</dbReference>
<evidence type="ECO:0000256" key="10">
    <source>
        <dbReference type="ARBA" id="ARBA00023136"/>
    </source>
</evidence>
<dbReference type="PANTHER" id="PTHR30531:SF12">
    <property type="entry name" value="FLAGELLAR BIOSYNTHETIC PROTEIN FLHB"/>
    <property type="match status" value="1"/>
</dbReference>
<evidence type="ECO:0000256" key="3">
    <source>
        <dbReference type="ARBA" id="ARBA00021622"/>
    </source>
</evidence>
<dbReference type="EMBL" id="JAFBEE010000001">
    <property type="protein sequence ID" value="MBM7613675.1"/>
    <property type="molecule type" value="Genomic_DNA"/>
</dbReference>
<feature type="transmembrane region" description="Helical" evidence="12">
    <location>
        <begin position="93"/>
        <end position="113"/>
    </location>
</feature>
<dbReference type="PANTHER" id="PTHR30531">
    <property type="entry name" value="FLAGELLAR BIOSYNTHETIC PROTEIN FLHB"/>
    <property type="match status" value="1"/>
</dbReference>
<proteinExistence type="inferred from homology"/>
<evidence type="ECO:0000256" key="9">
    <source>
        <dbReference type="ARBA" id="ARBA00022989"/>
    </source>
</evidence>
<dbReference type="Proteomes" id="UP001314796">
    <property type="component" value="Unassembled WGS sequence"/>
</dbReference>
<evidence type="ECO:0000256" key="2">
    <source>
        <dbReference type="ARBA" id="ARBA00010690"/>
    </source>
</evidence>
<keyword evidence="14" id="KW-1185">Reference proteome</keyword>
<keyword evidence="13" id="KW-0966">Cell projection</keyword>
<dbReference type="InterPro" id="IPR029025">
    <property type="entry name" value="T3SS_substrate_exporter_C"/>
</dbReference>
<keyword evidence="4 12" id="KW-0813">Transport</keyword>
<evidence type="ECO:0000256" key="5">
    <source>
        <dbReference type="ARBA" id="ARBA00022475"/>
    </source>
</evidence>
<keyword evidence="6 12" id="KW-0812">Transmembrane</keyword>
<feature type="transmembrane region" description="Helical" evidence="12">
    <location>
        <begin position="38"/>
        <end position="58"/>
    </location>
</feature>
<dbReference type="Gene3D" id="3.40.1690.10">
    <property type="entry name" value="secretion proteins EscU"/>
    <property type="match status" value="1"/>
</dbReference>
<organism evidence="13 14">
    <name type="scientific">Alkaliphilus hydrothermalis</name>
    <dbReference type="NCBI Taxonomy" id="1482730"/>
    <lineage>
        <taxon>Bacteria</taxon>
        <taxon>Bacillati</taxon>
        <taxon>Bacillota</taxon>
        <taxon>Clostridia</taxon>
        <taxon>Peptostreptococcales</taxon>
        <taxon>Natronincolaceae</taxon>
        <taxon>Alkaliphilus</taxon>
    </lineage>
</organism>
<accession>A0ABS2NL65</accession>
<evidence type="ECO:0000256" key="1">
    <source>
        <dbReference type="ARBA" id="ARBA00004651"/>
    </source>
</evidence>
<evidence type="ECO:0000256" key="8">
    <source>
        <dbReference type="ARBA" id="ARBA00022927"/>
    </source>
</evidence>
<evidence type="ECO:0000256" key="4">
    <source>
        <dbReference type="ARBA" id="ARBA00022448"/>
    </source>
</evidence>
<keyword evidence="10 12" id="KW-0472">Membrane</keyword>
<protein>
    <recommendedName>
        <fullName evidence="3 12">Flagellar biosynthetic protein FlhB</fullName>
    </recommendedName>
</protein>
<sequence length="361" mass="41265">MELIIDLQLFSEEKTEKPTPKKIRESREKGQVLQSKEVVSAFMMLGAFAGIGLFSSYIGENIHQLTKYIYEDYLTLEHLFTQRNIYQLMVTSVYYLFLTVIPIAGICFLIGLVSSYMQVGFLFTTKTLSVKFSRINPLEGFKRLFSMKSLVELGKSLIKIIFVGYVVINYGKGQLESIFKTTGMDVLSIISTLKTLALGIGYRAGLILVFIALLDYFYQRYDYYKNLKMSKQEIKEEYKQTEGNPQIKSKIKEKQRQISMRRMMQDVPKADVIITNPTHFAIAIQYDPKSLDAPRVLAKGQDLMAQQIKKIGGEHQVPIVENKPLARTLFATVEIGYAIPPDLYQAVAEVLAYVYRINNKN</sequence>
<dbReference type="Pfam" id="PF01312">
    <property type="entry name" value="Bac_export_2"/>
    <property type="match status" value="1"/>
</dbReference>
<dbReference type="Gene3D" id="6.10.250.2080">
    <property type="match status" value="1"/>
</dbReference>
<evidence type="ECO:0000256" key="6">
    <source>
        <dbReference type="ARBA" id="ARBA00022692"/>
    </source>
</evidence>
<dbReference type="PRINTS" id="PR00950">
    <property type="entry name" value="TYPE3IMSPROT"/>
</dbReference>